<evidence type="ECO:0000313" key="1">
    <source>
        <dbReference type="EMBL" id="MPM06885.1"/>
    </source>
</evidence>
<organism evidence="1">
    <name type="scientific">bioreactor metagenome</name>
    <dbReference type="NCBI Taxonomy" id="1076179"/>
    <lineage>
        <taxon>unclassified sequences</taxon>
        <taxon>metagenomes</taxon>
        <taxon>ecological metagenomes</taxon>
    </lineage>
</organism>
<protein>
    <submittedName>
        <fullName evidence="1">Uncharacterized protein</fullName>
    </submittedName>
</protein>
<sequence length="111" mass="12897">MLVHSKQVTNVKIWAKILKNHKIINEAVREFDSARPSDAEGWRPIVVALCKPLDLECPVILKKHVAELQRFSRTVFSQGDFIDGVSFDHFELEIFPEKKKETRVEYIFGDE</sequence>
<dbReference type="AlphaFoldDB" id="A0A644WSK4"/>
<gene>
    <name evidence="1" type="ORF">SDC9_53188</name>
</gene>
<dbReference type="EMBL" id="VSSQ01001275">
    <property type="protein sequence ID" value="MPM06885.1"/>
    <property type="molecule type" value="Genomic_DNA"/>
</dbReference>
<accession>A0A644WSK4</accession>
<comment type="caution">
    <text evidence="1">The sequence shown here is derived from an EMBL/GenBank/DDBJ whole genome shotgun (WGS) entry which is preliminary data.</text>
</comment>
<reference evidence="1" key="1">
    <citation type="submission" date="2019-08" db="EMBL/GenBank/DDBJ databases">
        <authorList>
            <person name="Kucharzyk K."/>
            <person name="Murdoch R.W."/>
            <person name="Higgins S."/>
            <person name="Loffler F."/>
        </authorList>
    </citation>
    <scope>NUCLEOTIDE SEQUENCE</scope>
</reference>
<proteinExistence type="predicted"/>
<name>A0A644WSK4_9ZZZZ</name>